<evidence type="ECO:0000313" key="2">
    <source>
        <dbReference type="EMBL" id="PLR34086.1"/>
    </source>
</evidence>
<dbReference type="OrthoDB" id="9803892at2"/>
<proteinExistence type="predicted"/>
<dbReference type="RefSeq" id="WP_101824933.1">
    <property type="nucleotide sequence ID" value="NZ_PJZH01000012.1"/>
</dbReference>
<dbReference type="AlphaFoldDB" id="A0A2N5E170"/>
<evidence type="ECO:0000313" key="3">
    <source>
        <dbReference type="Proteomes" id="UP000234503"/>
    </source>
</evidence>
<dbReference type="Proteomes" id="UP000234503">
    <property type="component" value="Unassembled WGS sequence"/>
</dbReference>
<gene>
    <name evidence="2" type="ORF">CYR32_12810</name>
</gene>
<dbReference type="InterPro" id="IPR036291">
    <property type="entry name" value="NAD(P)-bd_dom_sf"/>
</dbReference>
<accession>A0A2N5E170</accession>
<dbReference type="InterPro" id="IPR016040">
    <property type="entry name" value="NAD(P)-bd_dom"/>
</dbReference>
<dbReference type="PANTHER" id="PTHR15020">
    <property type="entry name" value="FLAVIN REDUCTASE-RELATED"/>
    <property type="match status" value="1"/>
</dbReference>
<comment type="caution">
    <text evidence="2">The sequence shown here is derived from an EMBL/GenBank/DDBJ whole genome shotgun (WGS) entry which is preliminary data.</text>
</comment>
<feature type="domain" description="NAD(P)-binding" evidence="1">
    <location>
        <begin position="8"/>
        <end position="194"/>
    </location>
</feature>
<sequence length="216" mass="22334">MNSVAIVGAHGKIGQLIVQNLVAQGRRAVGIVRKTEQVPVLRGLGAEPVLLDVEQATPEQLATALEGVDAVVFSAGAGGGSTAERKRTVDYGGAVKLIAAAKLAGVTRYVMVSAVGADDPLPPEIDAVWRAYVEAKRDADRELRGSGLQWTILRPGPLTDDPATGRVTLGDNVGRGKIPRADVAALVTAVLAEPATVGKQWEVRGGETPLPAAILA</sequence>
<keyword evidence="3" id="KW-1185">Reference proteome</keyword>
<reference evidence="2 3" key="1">
    <citation type="submission" date="2017-12" db="EMBL/GenBank/DDBJ databases">
        <title>Characterization of six clinical isolates of Enterochimera gen. nov., a novel genus of the Yersiniaciae family and the three species Enterochimera arupensis sp. nov., Enterochimera coloradensis sp. nov, and Enterochimera californica sp. nov.</title>
        <authorList>
            <person name="Rossi A."/>
            <person name="Fisher M."/>
        </authorList>
    </citation>
    <scope>NUCLEOTIDE SEQUENCE [LARGE SCALE GENOMIC DNA]</scope>
    <source>
        <strain evidence="3">2016-Iso4</strain>
    </source>
</reference>
<dbReference type="Gene3D" id="3.40.50.720">
    <property type="entry name" value="NAD(P)-binding Rossmann-like Domain"/>
    <property type="match status" value="1"/>
</dbReference>
<evidence type="ECO:0000259" key="1">
    <source>
        <dbReference type="Pfam" id="PF13460"/>
    </source>
</evidence>
<dbReference type="EMBL" id="PJZH01000012">
    <property type="protein sequence ID" value="PLR34086.1"/>
    <property type="molecule type" value="Genomic_DNA"/>
</dbReference>
<dbReference type="SUPFAM" id="SSF51735">
    <property type="entry name" value="NAD(P)-binding Rossmann-fold domains"/>
    <property type="match status" value="1"/>
</dbReference>
<organism evidence="2 3">
    <name type="scientific">Chimaeribacter coloradensis</name>
    <dbReference type="NCBI Taxonomy" id="2060068"/>
    <lineage>
        <taxon>Bacteria</taxon>
        <taxon>Pseudomonadati</taxon>
        <taxon>Pseudomonadota</taxon>
        <taxon>Gammaproteobacteria</taxon>
        <taxon>Enterobacterales</taxon>
        <taxon>Yersiniaceae</taxon>
        <taxon>Chimaeribacter</taxon>
    </lineage>
</organism>
<dbReference type="Pfam" id="PF13460">
    <property type="entry name" value="NAD_binding_10"/>
    <property type="match status" value="1"/>
</dbReference>
<name>A0A2N5E170_9GAMM</name>
<protein>
    <submittedName>
        <fullName evidence="2">NAD-dependent dehydratase</fullName>
    </submittedName>
</protein>
<dbReference type="CDD" id="cd05243">
    <property type="entry name" value="SDR_a5"/>
    <property type="match status" value="1"/>
</dbReference>
<dbReference type="PANTHER" id="PTHR15020:SF50">
    <property type="entry name" value="UPF0659 PROTEIN YMR090W"/>
    <property type="match status" value="1"/>
</dbReference>